<dbReference type="OrthoDB" id="40902at2759"/>
<feature type="region of interest" description="Disordered" evidence="8">
    <location>
        <begin position="1"/>
        <end position="31"/>
    </location>
</feature>
<dbReference type="CDD" id="cd05117">
    <property type="entry name" value="STKc_CAMK"/>
    <property type="match status" value="1"/>
</dbReference>
<sequence>MSDKEMNEDSDTFSDAEPDDSKPETVEKSQEPWGKLVSLTKGFPNFNLISNDPTIFGRLDNCNYIIADPRISSYHCSIYRTIDTTSQASPFIVFLKDQSSNGTFVNGKVVGKGNQVKLFHSDEISFVYARGGKSAPINFSIIPSDHFDESKLYERYEIKKQLGSGQFAVVKLIIDKITGEEFALKIIDRKKYINPQKTVKSGRNKLMDEVNILRRLHHPNIVNISDIYLTERYLYLVLEYCAGGELFDRIVERSRYNEEDSKAVFKQLLSALIYMHRKGIVHRDLKPENILVSSATDHTAIKIADFGLSRLVSGDEKMQTLAGTTHYLAPEVVKNANRRKGYSKACDMWSAGVLLYILLSGYMPFSEDRPSRKPLVLQIVEGDYDMSPNRFKGVSVAALHLVRRCLTVSPQFRITANEAMEHPWILGKSDEITDQFQKLPNPLNKDQN</sequence>
<dbReference type="Gene3D" id="1.10.510.10">
    <property type="entry name" value="Transferase(Phosphotransferase) domain 1"/>
    <property type="match status" value="1"/>
</dbReference>
<keyword evidence="12" id="KW-1185">Reference proteome</keyword>
<gene>
    <name evidence="11" type="ORF">M0811_06367</name>
</gene>
<keyword evidence="5 6" id="KW-0067">ATP-binding</keyword>
<keyword evidence="4 11" id="KW-0418">Kinase</keyword>
<dbReference type="SMART" id="SM00220">
    <property type="entry name" value="S_TKc"/>
    <property type="match status" value="1"/>
</dbReference>
<dbReference type="Pfam" id="PF00498">
    <property type="entry name" value="FHA"/>
    <property type="match status" value="1"/>
</dbReference>
<feature type="binding site" evidence="6">
    <location>
        <position position="185"/>
    </location>
    <ligand>
        <name>ATP</name>
        <dbReference type="ChEBI" id="CHEBI:30616"/>
    </ligand>
</feature>
<evidence type="ECO:0000313" key="12">
    <source>
        <dbReference type="Proteomes" id="UP001149090"/>
    </source>
</evidence>
<dbReference type="GO" id="GO:0004674">
    <property type="term" value="F:protein serine/threonine kinase activity"/>
    <property type="evidence" value="ECO:0007669"/>
    <property type="project" value="UniProtKB-KW"/>
</dbReference>
<keyword evidence="1 7" id="KW-0723">Serine/threonine-protein kinase</keyword>
<dbReference type="GO" id="GO:0005524">
    <property type="term" value="F:ATP binding"/>
    <property type="evidence" value="ECO:0007669"/>
    <property type="project" value="UniProtKB-UniRule"/>
</dbReference>
<name>A0A9Q0LP28_ANAIG</name>
<keyword evidence="2" id="KW-0808">Transferase</keyword>
<dbReference type="SUPFAM" id="SSF49879">
    <property type="entry name" value="SMAD/FHA domain"/>
    <property type="match status" value="1"/>
</dbReference>
<evidence type="ECO:0000256" key="8">
    <source>
        <dbReference type="SAM" id="MobiDB-lite"/>
    </source>
</evidence>
<dbReference type="InterPro" id="IPR017441">
    <property type="entry name" value="Protein_kinase_ATP_BS"/>
</dbReference>
<reference evidence="11" key="1">
    <citation type="submission" date="2022-10" db="EMBL/GenBank/DDBJ databases">
        <title>Novel sulphate-reducing endosymbionts in the free-living metamonad Anaeramoeba.</title>
        <authorList>
            <person name="Jerlstrom-Hultqvist J."/>
            <person name="Cepicka I."/>
            <person name="Gallot-Lavallee L."/>
            <person name="Salas-Leiva D."/>
            <person name="Curtis B.A."/>
            <person name="Zahonova K."/>
            <person name="Pipaliya S."/>
            <person name="Dacks J."/>
            <person name="Roger A.J."/>
        </authorList>
    </citation>
    <scope>NUCLEOTIDE SEQUENCE</scope>
    <source>
        <strain evidence="11">BMAN</strain>
    </source>
</reference>
<dbReference type="InterPro" id="IPR011009">
    <property type="entry name" value="Kinase-like_dom_sf"/>
</dbReference>
<dbReference type="InterPro" id="IPR008271">
    <property type="entry name" value="Ser/Thr_kinase_AS"/>
</dbReference>
<dbReference type="PROSITE" id="PS00108">
    <property type="entry name" value="PROTEIN_KINASE_ST"/>
    <property type="match status" value="1"/>
</dbReference>
<dbReference type="SMART" id="SM00240">
    <property type="entry name" value="FHA"/>
    <property type="match status" value="1"/>
</dbReference>
<evidence type="ECO:0000256" key="6">
    <source>
        <dbReference type="PROSITE-ProRule" id="PRU10141"/>
    </source>
</evidence>
<dbReference type="SUPFAM" id="SSF56112">
    <property type="entry name" value="Protein kinase-like (PK-like)"/>
    <property type="match status" value="1"/>
</dbReference>
<dbReference type="InterPro" id="IPR008984">
    <property type="entry name" value="SMAD_FHA_dom_sf"/>
</dbReference>
<protein>
    <submittedName>
        <fullName evidence="11">Serine/threonine-protein kinase fhke-related</fullName>
    </submittedName>
</protein>
<evidence type="ECO:0000256" key="3">
    <source>
        <dbReference type="ARBA" id="ARBA00022741"/>
    </source>
</evidence>
<proteinExistence type="inferred from homology"/>
<dbReference type="PROSITE" id="PS00107">
    <property type="entry name" value="PROTEIN_KINASE_ATP"/>
    <property type="match status" value="1"/>
</dbReference>
<dbReference type="InterPro" id="IPR000719">
    <property type="entry name" value="Prot_kinase_dom"/>
</dbReference>
<comment type="similarity">
    <text evidence="7">Belongs to the protein kinase superfamily.</text>
</comment>
<dbReference type="OMA" id="SAYFNTI"/>
<feature type="compositionally biased region" description="Basic and acidic residues" evidence="8">
    <location>
        <begin position="19"/>
        <end position="30"/>
    </location>
</feature>
<dbReference type="PANTHER" id="PTHR24347">
    <property type="entry name" value="SERINE/THREONINE-PROTEIN KINASE"/>
    <property type="match status" value="1"/>
</dbReference>
<dbReference type="FunFam" id="3.30.200.20:FF:000003">
    <property type="entry name" value="Non-specific serine/threonine protein kinase"/>
    <property type="match status" value="1"/>
</dbReference>
<evidence type="ECO:0000256" key="1">
    <source>
        <dbReference type="ARBA" id="ARBA00022527"/>
    </source>
</evidence>
<comment type="caution">
    <text evidence="11">The sequence shown here is derived from an EMBL/GenBank/DDBJ whole genome shotgun (WGS) entry which is preliminary data.</text>
</comment>
<evidence type="ECO:0000256" key="4">
    <source>
        <dbReference type="ARBA" id="ARBA00022777"/>
    </source>
</evidence>
<organism evidence="11 12">
    <name type="scientific">Anaeramoeba ignava</name>
    <name type="common">Anaerobic marine amoeba</name>
    <dbReference type="NCBI Taxonomy" id="1746090"/>
    <lineage>
        <taxon>Eukaryota</taxon>
        <taxon>Metamonada</taxon>
        <taxon>Anaeramoebidae</taxon>
        <taxon>Anaeramoeba</taxon>
    </lineage>
</organism>
<feature type="compositionally biased region" description="Acidic residues" evidence="8">
    <location>
        <begin position="8"/>
        <end position="18"/>
    </location>
</feature>
<evidence type="ECO:0000259" key="9">
    <source>
        <dbReference type="PROSITE" id="PS50006"/>
    </source>
</evidence>
<dbReference type="InterPro" id="IPR000253">
    <property type="entry name" value="FHA_dom"/>
</dbReference>
<dbReference type="EMBL" id="JAPDFW010000061">
    <property type="protein sequence ID" value="KAJ5076368.1"/>
    <property type="molecule type" value="Genomic_DNA"/>
</dbReference>
<dbReference type="Pfam" id="PF00069">
    <property type="entry name" value="Pkinase"/>
    <property type="match status" value="1"/>
</dbReference>
<dbReference type="Proteomes" id="UP001149090">
    <property type="component" value="Unassembled WGS sequence"/>
</dbReference>
<feature type="domain" description="FHA" evidence="9">
    <location>
        <begin position="54"/>
        <end position="110"/>
    </location>
</feature>
<dbReference type="PROSITE" id="PS50006">
    <property type="entry name" value="FHA_DOMAIN"/>
    <property type="match status" value="1"/>
</dbReference>
<evidence type="ECO:0000259" key="10">
    <source>
        <dbReference type="PROSITE" id="PS50011"/>
    </source>
</evidence>
<dbReference type="AlphaFoldDB" id="A0A9Q0LP28"/>
<evidence type="ECO:0000313" key="11">
    <source>
        <dbReference type="EMBL" id="KAJ5076368.1"/>
    </source>
</evidence>
<dbReference type="Gene3D" id="2.60.200.20">
    <property type="match status" value="1"/>
</dbReference>
<keyword evidence="3 6" id="KW-0547">Nucleotide-binding</keyword>
<evidence type="ECO:0000256" key="7">
    <source>
        <dbReference type="RuleBase" id="RU000304"/>
    </source>
</evidence>
<evidence type="ECO:0000256" key="2">
    <source>
        <dbReference type="ARBA" id="ARBA00022679"/>
    </source>
</evidence>
<feature type="domain" description="Protein kinase" evidence="10">
    <location>
        <begin position="156"/>
        <end position="425"/>
    </location>
</feature>
<dbReference type="FunFam" id="1.10.510.10:FF:000571">
    <property type="entry name" value="Maternal embryonic leucine zipper kinase"/>
    <property type="match status" value="1"/>
</dbReference>
<accession>A0A9Q0LP28</accession>
<evidence type="ECO:0000256" key="5">
    <source>
        <dbReference type="ARBA" id="ARBA00022840"/>
    </source>
</evidence>
<dbReference type="PROSITE" id="PS50011">
    <property type="entry name" value="PROTEIN_KINASE_DOM"/>
    <property type="match status" value="1"/>
</dbReference>